<protein>
    <submittedName>
        <fullName evidence="8">DivIVA domain-containing protein</fullName>
    </submittedName>
</protein>
<dbReference type="InterPro" id="IPR007793">
    <property type="entry name" value="DivIVA_fam"/>
</dbReference>
<gene>
    <name evidence="8" type="ORF">CYJ57_05150</name>
</gene>
<evidence type="ECO:0000256" key="6">
    <source>
        <dbReference type="ARBA" id="ARBA00023306"/>
    </source>
</evidence>
<evidence type="ECO:0000256" key="5">
    <source>
        <dbReference type="ARBA" id="ARBA00023054"/>
    </source>
</evidence>
<evidence type="ECO:0000256" key="3">
    <source>
        <dbReference type="ARBA" id="ARBA00022490"/>
    </source>
</evidence>
<proteinExistence type="inferred from homology"/>
<keyword evidence="3" id="KW-0963">Cytoplasm</keyword>
<evidence type="ECO:0000313" key="8">
    <source>
        <dbReference type="EMBL" id="PKY88607.1"/>
    </source>
</evidence>
<evidence type="ECO:0000256" key="2">
    <source>
        <dbReference type="ARBA" id="ARBA00009008"/>
    </source>
</evidence>
<comment type="caution">
    <text evidence="8">The sequence shown here is derived from an EMBL/GenBank/DDBJ whole genome shotgun (WGS) entry which is preliminary data.</text>
</comment>
<dbReference type="Proteomes" id="UP000234384">
    <property type="component" value="Unassembled WGS sequence"/>
</dbReference>
<dbReference type="Gene3D" id="6.10.250.660">
    <property type="match status" value="1"/>
</dbReference>
<dbReference type="GO" id="GO:0005737">
    <property type="term" value="C:cytoplasm"/>
    <property type="evidence" value="ECO:0007669"/>
    <property type="project" value="UniProtKB-SubCell"/>
</dbReference>
<dbReference type="AlphaFoldDB" id="A0A2I1JZ51"/>
<dbReference type="GO" id="GO:0051301">
    <property type="term" value="P:cell division"/>
    <property type="evidence" value="ECO:0007669"/>
    <property type="project" value="UniProtKB-KW"/>
</dbReference>
<accession>A0A2I1JZ51</accession>
<evidence type="ECO:0000256" key="4">
    <source>
        <dbReference type="ARBA" id="ARBA00022618"/>
    </source>
</evidence>
<dbReference type="PANTHER" id="PTHR35794:SF2">
    <property type="entry name" value="CELL DIVISION PROTEIN DIVIVA"/>
    <property type="match status" value="1"/>
</dbReference>
<keyword evidence="6" id="KW-0131">Cell cycle</keyword>
<dbReference type="InterPro" id="IPR019933">
    <property type="entry name" value="DivIVA_domain"/>
</dbReference>
<dbReference type="NCBIfam" id="TIGR03544">
    <property type="entry name" value="DivI1A_domain"/>
    <property type="match status" value="1"/>
</dbReference>
<keyword evidence="4" id="KW-0132">Cell division</keyword>
<evidence type="ECO:0000256" key="7">
    <source>
        <dbReference type="SAM" id="MobiDB-lite"/>
    </source>
</evidence>
<feature type="region of interest" description="Disordered" evidence="7">
    <location>
        <begin position="224"/>
        <end position="247"/>
    </location>
</feature>
<dbReference type="PANTHER" id="PTHR35794">
    <property type="entry name" value="CELL DIVISION PROTEIN DIVIVA"/>
    <property type="match status" value="1"/>
</dbReference>
<keyword evidence="5" id="KW-0175">Coiled coil</keyword>
<comment type="similarity">
    <text evidence="2">Belongs to the DivIVA family.</text>
</comment>
<evidence type="ECO:0000313" key="9">
    <source>
        <dbReference type="Proteomes" id="UP000234384"/>
    </source>
</evidence>
<name>A0A2I1JZ51_9LACT</name>
<dbReference type="EMBL" id="PKHE01000012">
    <property type="protein sequence ID" value="PKY88607.1"/>
    <property type="molecule type" value="Genomic_DNA"/>
</dbReference>
<reference evidence="8 9" key="1">
    <citation type="submission" date="2017-12" db="EMBL/GenBank/DDBJ databases">
        <title>Phylogenetic diversity of female urinary microbiome.</title>
        <authorList>
            <person name="Thomas-White K."/>
            <person name="Wolfe A.J."/>
        </authorList>
    </citation>
    <scope>NUCLEOTIDE SEQUENCE [LARGE SCALE GENOMIC DNA]</scope>
    <source>
        <strain evidence="8 9">UMB0898</strain>
    </source>
</reference>
<dbReference type="OrthoDB" id="9815492at2"/>
<dbReference type="Pfam" id="PF05103">
    <property type="entry name" value="DivIVA"/>
    <property type="match status" value="1"/>
</dbReference>
<evidence type="ECO:0000256" key="1">
    <source>
        <dbReference type="ARBA" id="ARBA00004496"/>
    </source>
</evidence>
<comment type="subcellular location">
    <subcellularLocation>
        <location evidence="1">Cytoplasm</location>
    </subcellularLocation>
</comment>
<sequence length="247" mass="28708">MAITPNEILTKEFDSRFRGYDANQVNDFLDMIVADYDQLIVESERLKEQLAQAHEKNAYFAQLQESLNSSILVAQEAAERLKQNARKEAELILFEAEREADLIIDRASTTAKDIVKESDVLRRSSKSYRAKLEQIIREQLAEVTSSEYHRLFDEELDTTYDDEHLKEANQRAIDRVDYLEQQDPEGFNQINEIAEQIKEDQQTELYNFEDVAVDPAQEVATKLQEEYSQEHDDEDLLGETIQINPKN</sequence>
<organism evidence="8 9">
    <name type="scientific">Falseniella ignava</name>
    <dbReference type="NCBI Taxonomy" id="137730"/>
    <lineage>
        <taxon>Bacteria</taxon>
        <taxon>Bacillati</taxon>
        <taxon>Bacillota</taxon>
        <taxon>Bacilli</taxon>
        <taxon>Lactobacillales</taxon>
        <taxon>Aerococcaceae</taxon>
        <taxon>Falseniella</taxon>
    </lineage>
</organism>